<evidence type="ECO:0000313" key="2">
    <source>
        <dbReference type="EMBL" id="MQY05983.1"/>
    </source>
</evidence>
<proteinExistence type="predicted"/>
<dbReference type="AlphaFoldDB" id="A0A7K0BXS7"/>
<evidence type="ECO:0000313" key="3">
    <source>
        <dbReference type="Proteomes" id="UP000487268"/>
    </source>
</evidence>
<reference evidence="2 3" key="1">
    <citation type="submission" date="2019-10" db="EMBL/GenBank/DDBJ databases">
        <title>Actinomadura rubteroloni sp. nov. and Actinomadura macrotermitis sp. nov., isolated from the gut of fungus growing-termite Macrotermes natalensis.</title>
        <authorList>
            <person name="Benndorf R."/>
            <person name="Martin K."/>
            <person name="Kuefner M."/>
            <person name="De Beer W."/>
            <person name="Kaster A.-K."/>
            <person name="Vollmers J."/>
            <person name="Poulsen M."/>
            <person name="Beemelmanns C."/>
        </authorList>
    </citation>
    <scope>NUCLEOTIDE SEQUENCE [LARGE SCALE GENOMIC DNA]</scope>
    <source>
        <strain evidence="2 3">RB68</strain>
    </source>
</reference>
<comment type="caution">
    <text evidence="2">The sequence shown here is derived from an EMBL/GenBank/DDBJ whole genome shotgun (WGS) entry which is preliminary data.</text>
</comment>
<dbReference type="OrthoDB" id="5189092at2"/>
<keyword evidence="1" id="KW-0812">Transmembrane</keyword>
<keyword evidence="1" id="KW-0472">Membrane</keyword>
<evidence type="ECO:0000256" key="1">
    <source>
        <dbReference type="SAM" id="Phobius"/>
    </source>
</evidence>
<sequence>MHTERMEEDTESDYGDEGLDQFWKRRAIALAGVIGTIGFMVYACSGDDDGKRTVQNAAAVGTPSASASSAAPAVMPTVTVTATATTTAKPRKKDGDACDPKAMVLSLAPVKDVYRDGEQPQFRMTLVNTGERACTFDVGRDSVDLRVSSGTDRVWSARQCARDGSSIQLLRRGIPYTETITWDRRRGNDGCRGHREEAQPGTYVAKIKARGLKAPRQVFALR</sequence>
<feature type="transmembrane region" description="Helical" evidence="1">
    <location>
        <begin position="27"/>
        <end position="45"/>
    </location>
</feature>
<keyword evidence="1" id="KW-1133">Transmembrane helix</keyword>
<name>A0A7K0BXS7_9ACTN</name>
<accession>A0A7K0BXS7</accession>
<gene>
    <name evidence="2" type="ORF">ACRB68_40630</name>
</gene>
<organism evidence="2 3">
    <name type="scientific">Actinomadura macrotermitis</name>
    <dbReference type="NCBI Taxonomy" id="2585200"/>
    <lineage>
        <taxon>Bacteria</taxon>
        <taxon>Bacillati</taxon>
        <taxon>Actinomycetota</taxon>
        <taxon>Actinomycetes</taxon>
        <taxon>Streptosporangiales</taxon>
        <taxon>Thermomonosporaceae</taxon>
        <taxon>Actinomadura</taxon>
    </lineage>
</organism>
<protein>
    <recommendedName>
        <fullName evidence="4">DUF4232 domain-containing protein</fullName>
    </recommendedName>
</protein>
<dbReference type="EMBL" id="WEGH01000002">
    <property type="protein sequence ID" value="MQY05983.1"/>
    <property type="molecule type" value="Genomic_DNA"/>
</dbReference>
<evidence type="ECO:0008006" key="4">
    <source>
        <dbReference type="Google" id="ProtNLM"/>
    </source>
</evidence>
<keyword evidence="3" id="KW-1185">Reference proteome</keyword>
<dbReference type="Proteomes" id="UP000487268">
    <property type="component" value="Unassembled WGS sequence"/>
</dbReference>